<feature type="region of interest" description="Disordered" evidence="1">
    <location>
        <begin position="1"/>
        <end position="69"/>
    </location>
</feature>
<feature type="compositionally biased region" description="Low complexity" evidence="1">
    <location>
        <begin position="21"/>
        <end position="44"/>
    </location>
</feature>
<feature type="compositionally biased region" description="Gly residues" evidence="1">
    <location>
        <begin position="52"/>
        <end position="69"/>
    </location>
</feature>
<evidence type="ECO:0000313" key="3">
    <source>
        <dbReference type="Proteomes" id="UP000011083"/>
    </source>
</evidence>
<name>L8H5M7_ACACF</name>
<dbReference type="VEuPathDB" id="AmoebaDB:ACA1_099250"/>
<dbReference type="RefSeq" id="XP_004343658.1">
    <property type="nucleotide sequence ID" value="XM_004343608.1"/>
</dbReference>
<evidence type="ECO:0000313" key="2">
    <source>
        <dbReference type="EMBL" id="ELR20527.1"/>
    </source>
</evidence>
<organism evidence="2 3">
    <name type="scientific">Acanthamoeba castellanii (strain ATCC 30010 / Neff)</name>
    <dbReference type="NCBI Taxonomy" id="1257118"/>
    <lineage>
        <taxon>Eukaryota</taxon>
        <taxon>Amoebozoa</taxon>
        <taxon>Discosea</taxon>
        <taxon>Longamoebia</taxon>
        <taxon>Centramoebida</taxon>
        <taxon>Acanthamoebidae</taxon>
        <taxon>Acanthamoeba</taxon>
    </lineage>
</organism>
<accession>L8H5M7</accession>
<gene>
    <name evidence="2" type="ORF">ACA1_099250</name>
</gene>
<dbReference type="KEGG" id="acan:ACA1_099250"/>
<reference evidence="2 3" key="1">
    <citation type="journal article" date="2013" name="Genome Biol.">
        <title>Genome of Acanthamoeba castellanii highlights extensive lateral gene transfer and early evolution of tyrosine kinase signaling.</title>
        <authorList>
            <person name="Clarke M."/>
            <person name="Lohan A.J."/>
            <person name="Liu B."/>
            <person name="Lagkouvardos I."/>
            <person name="Roy S."/>
            <person name="Zafar N."/>
            <person name="Bertelli C."/>
            <person name="Schilde C."/>
            <person name="Kianianmomeni A."/>
            <person name="Burglin T.R."/>
            <person name="Frech C."/>
            <person name="Turcotte B."/>
            <person name="Kopec K.O."/>
            <person name="Synnott J.M."/>
            <person name="Choo C."/>
            <person name="Paponov I."/>
            <person name="Finkler A."/>
            <person name="Soon Heng Tan C."/>
            <person name="Hutchins A.P."/>
            <person name="Weinmeier T."/>
            <person name="Rattei T."/>
            <person name="Chu J.S."/>
            <person name="Gimenez G."/>
            <person name="Irimia M."/>
            <person name="Rigden D.J."/>
            <person name="Fitzpatrick D.A."/>
            <person name="Lorenzo-Morales J."/>
            <person name="Bateman A."/>
            <person name="Chiu C.H."/>
            <person name="Tang P."/>
            <person name="Hegemann P."/>
            <person name="Fromm H."/>
            <person name="Raoult D."/>
            <person name="Greub G."/>
            <person name="Miranda-Saavedra D."/>
            <person name="Chen N."/>
            <person name="Nash P."/>
            <person name="Ginger M.L."/>
            <person name="Horn M."/>
            <person name="Schaap P."/>
            <person name="Caler L."/>
            <person name="Loftus B."/>
        </authorList>
    </citation>
    <scope>NUCLEOTIDE SEQUENCE [LARGE SCALE GENOMIC DNA]</scope>
    <source>
        <strain evidence="2 3">Neff</strain>
    </source>
</reference>
<evidence type="ECO:0000256" key="1">
    <source>
        <dbReference type="SAM" id="MobiDB-lite"/>
    </source>
</evidence>
<feature type="region of interest" description="Disordered" evidence="1">
    <location>
        <begin position="118"/>
        <end position="150"/>
    </location>
</feature>
<dbReference type="EMBL" id="KB007910">
    <property type="protein sequence ID" value="ELR20527.1"/>
    <property type="molecule type" value="Genomic_DNA"/>
</dbReference>
<dbReference type="GeneID" id="14921389"/>
<feature type="compositionally biased region" description="Basic and acidic residues" evidence="1">
    <location>
        <begin position="129"/>
        <end position="141"/>
    </location>
</feature>
<protein>
    <submittedName>
        <fullName evidence="2">Uncharacterized protein</fullName>
    </submittedName>
</protein>
<sequence length="308" mass="33006">MSFFFSSSKHKKDADEASADRPATASSPRSTSSSAGSSRGEGSEVTPVTSFRGGGGGAGAVGAVDGLGGGRHTAGIATGGEENLIVQLLVRQHEENRRWQEALLQSLDSLTKALLVSSSVARQPEPGVESEREDERKSASREKKKRKPDSLHVVIYSSSMTEHKQAQTLSEHLIAQVPGLDIELCTAYSARPADVAIVLKRSEARIDMPEDSFLRQASQSTRFGNAISVKALQSNDPATAPYSPKPSLVAEYSSGIGLKLENPTKAVVSLTFNFPLTSDKDPKPFLLRCKQNDENFGGLVDLLRKAPR</sequence>
<dbReference type="AlphaFoldDB" id="L8H5M7"/>
<keyword evidence="3" id="KW-1185">Reference proteome</keyword>
<proteinExistence type="predicted"/>
<dbReference type="Proteomes" id="UP000011083">
    <property type="component" value="Unassembled WGS sequence"/>
</dbReference>